<feature type="compositionally biased region" description="Polar residues" evidence="1">
    <location>
        <begin position="305"/>
        <end position="315"/>
    </location>
</feature>
<evidence type="ECO:0000313" key="3">
    <source>
        <dbReference type="Proteomes" id="UP001341281"/>
    </source>
</evidence>
<dbReference type="InterPro" id="IPR004242">
    <property type="entry name" value="Transposase_21"/>
</dbReference>
<feature type="region of interest" description="Disordered" evidence="1">
    <location>
        <begin position="295"/>
        <end position="362"/>
    </location>
</feature>
<feature type="compositionally biased region" description="Low complexity" evidence="1">
    <location>
        <begin position="33"/>
        <end position="42"/>
    </location>
</feature>
<feature type="region of interest" description="Disordered" evidence="1">
    <location>
        <begin position="20"/>
        <end position="50"/>
    </location>
</feature>
<accession>A0AAQ3UKA2</accession>
<sequence>MSSRCRRPPAPAHVTLQLPLQLAPAQLPPPPASSSRRLPTPTAASPRHRWLVGATPSAAPALVGASTRAAPWVVGAPPVVVASTRRRPSGRHRQPPSLPLRSSSPNPTAAPLVVVANPRQWVLRSSSHIPASSPSIKPQRGGPITEKNKHLDNIFVIYLVIDMFVDGVRTYDASKDECFQLRAAILCSITDLPGLGYLHGVVTSGEKMVIAAEKGKDAPVCDYEAQRNANVLANKMKMKAMQLQELGQVASPPRTKKKRRVDAMTHQEKRMVADATIQHNLRTSSRLSAARANVQPLNGGIPSGDLQQGNGSSAASAYLQPRNGPSGDLQRGNGSSVASAHLQPRNGNTSRNEEKKKIREPTTKADIFARQNKPKLKVEINGSGQPCGPSSTEFVNFIGALVRTKGFPIAHDDWRKLYWDIDSSSFNWFMKTAAAKWRDFKSDLKRVFDEDMEYKELLELRDERVHEEDWKWLIDHWMSADGAGSYNSQLLELYMNHE</sequence>
<dbReference type="PANTHER" id="PTHR33144">
    <property type="entry name" value="OS10G0409366 PROTEIN-RELATED"/>
    <property type="match status" value="1"/>
</dbReference>
<feature type="compositionally biased region" description="Basic residues" evidence="1">
    <location>
        <begin position="84"/>
        <end position="94"/>
    </location>
</feature>
<evidence type="ECO:0000256" key="1">
    <source>
        <dbReference type="SAM" id="MobiDB-lite"/>
    </source>
</evidence>
<dbReference type="PANTHER" id="PTHR33144:SF50">
    <property type="entry name" value="OS03G0714750 PROTEIN"/>
    <property type="match status" value="1"/>
</dbReference>
<organism evidence="2 3">
    <name type="scientific">Paspalum notatum var. saurae</name>
    <dbReference type="NCBI Taxonomy" id="547442"/>
    <lineage>
        <taxon>Eukaryota</taxon>
        <taxon>Viridiplantae</taxon>
        <taxon>Streptophyta</taxon>
        <taxon>Embryophyta</taxon>
        <taxon>Tracheophyta</taxon>
        <taxon>Spermatophyta</taxon>
        <taxon>Magnoliopsida</taxon>
        <taxon>Liliopsida</taxon>
        <taxon>Poales</taxon>
        <taxon>Poaceae</taxon>
        <taxon>PACMAD clade</taxon>
        <taxon>Panicoideae</taxon>
        <taxon>Andropogonodae</taxon>
        <taxon>Paspaleae</taxon>
        <taxon>Paspalinae</taxon>
        <taxon>Paspalum</taxon>
    </lineage>
</organism>
<feature type="compositionally biased region" description="Basic and acidic residues" evidence="1">
    <location>
        <begin position="351"/>
        <end position="362"/>
    </location>
</feature>
<evidence type="ECO:0000313" key="2">
    <source>
        <dbReference type="EMBL" id="WVZ93601.1"/>
    </source>
</evidence>
<dbReference type="EMBL" id="CP144753">
    <property type="protein sequence ID" value="WVZ93601.1"/>
    <property type="molecule type" value="Genomic_DNA"/>
</dbReference>
<protein>
    <submittedName>
        <fullName evidence="2">Uncharacterized protein</fullName>
    </submittedName>
</protein>
<proteinExistence type="predicted"/>
<feature type="region of interest" description="Disordered" evidence="1">
    <location>
        <begin position="83"/>
        <end position="109"/>
    </location>
</feature>
<gene>
    <name evidence="2" type="ORF">U9M48_039569</name>
</gene>
<dbReference type="Pfam" id="PF02992">
    <property type="entry name" value="Transposase_21"/>
    <property type="match status" value="1"/>
</dbReference>
<name>A0AAQ3UKA2_PASNO</name>
<dbReference type="AlphaFoldDB" id="A0AAQ3UKA2"/>
<keyword evidence="3" id="KW-1185">Reference proteome</keyword>
<reference evidence="2 3" key="1">
    <citation type="submission" date="2024-02" db="EMBL/GenBank/DDBJ databases">
        <title>High-quality chromosome-scale genome assembly of Pensacola bahiagrass (Paspalum notatum Flugge var. saurae).</title>
        <authorList>
            <person name="Vega J.M."/>
            <person name="Podio M."/>
            <person name="Orjuela J."/>
            <person name="Siena L.A."/>
            <person name="Pessino S.C."/>
            <person name="Combes M.C."/>
            <person name="Mariac C."/>
            <person name="Albertini E."/>
            <person name="Pupilli F."/>
            <person name="Ortiz J.P.A."/>
            <person name="Leblanc O."/>
        </authorList>
    </citation>
    <scope>NUCLEOTIDE SEQUENCE [LARGE SCALE GENOMIC DNA]</scope>
    <source>
        <strain evidence="2">R1</strain>
        <tissue evidence="2">Leaf</tissue>
    </source>
</reference>
<dbReference type="Proteomes" id="UP001341281">
    <property type="component" value="Chromosome 09"/>
</dbReference>